<dbReference type="Proteomes" id="UP001153332">
    <property type="component" value="Unassembled WGS sequence"/>
</dbReference>
<evidence type="ECO:0000313" key="1">
    <source>
        <dbReference type="EMBL" id="KAJ8131341.1"/>
    </source>
</evidence>
<comment type="caution">
    <text evidence="1">The sequence shown here is derived from an EMBL/GenBank/DDBJ whole genome shotgun (WGS) entry which is preliminary data.</text>
</comment>
<evidence type="ECO:0000313" key="2">
    <source>
        <dbReference type="Proteomes" id="UP001153332"/>
    </source>
</evidence>
<name>A0ACC2JVA9_9PEZI</name>
<protein>
    <submittedName>
        <fullName evidence="1">Uncharacterized protein</fullName>
    </submittedName>
</protein>
<sequence>MDPFSFAAAVANLLGVTIQVTGLLYGNWEYPTLVSAERLIYELSQLRNALQSLEATALSITDAVNPPPHDLLICLEGVKTRLTSLRSKLVRQGPENVDSSQDLSPPPWRSFNAPMPSQYSRQLLSPVEATNDIQSLQACLSNLDNRSLAIDSVQEWQKDNRSLNVGLAYFYFSYKTPTPLRNAALALLEQLNLQLPSPDEDVEELERLAADEKYIAFPDIVSAVIAVS</sequence>
<gene>
    <name evidence="1" type="ORF">O1611_g2282</name>
</gene>
<dbReference type="EMBL" id="JAPUUL010000309">
    <property type="protein sequence ID" value="KAJ8131341.1"/>
    <property type="molecule type" value="Genomic_DNA"/>
</dbReference>
<accession>A0ACC2JVA9</accession>
<organism evidence="1 2">
    <name type="scientific">Lasiodiplodia mahajangana</name>
    <dbReference type="NCBI Taxonomy" id="1108764"/>
    <lineage>
        <taxon>Eukaryota</taxon>
        <taxon>Fungi</taxon>
        <taxon>Dikarya</taxon>
        <taxon>Ascomycota</taxon>
        <taxon>Pezizomycotina</taxon>
        <taxon>Dothideomycetes</taxon>
        <taxon>Dothideomycetes incertae sedis</taxon>
        <taxon>Botryosphaeriales</taxon>
        <taxon>Botryosphaeriaceae</taxon>
        <taxon>Lasiodiplodia</taxon>
    </lineage>
</organism>
<proteinExistence type="predicted"/>
<keyword evidence="2" id="KW-1185">Reference proteome</keyword>
<reference evidence="1" key="1">
    <citation type="submission" date="2022-12" db="EMBL/GenBank/DDBJ databases">
        <title>Genome Sequence of Lasiodiplodia mahajangana.</title>
        <authorList>
            <person name="Buettner E."/>
        </authorList>
    </citation>
    <scope>NUCLEOTIDE SEQUENCE</scope>
    <source>
        <strain evidence="1">VT137</strain>
    </source>
</reference>